<proteinExistence type="predicted"/>
<sequence length="127" mass="14272">MLTSSAPFTTSTSVNLLATEDKVVQVATCFRQGYCSFSSGDELSTEAQSWLQVAILNTIKEMDKPTEALLPYDEFDLWVQVVPWQLARKYTFTDRQRGLDLVSSPVKYRFTLQDPGLAHLPPPSVCH</sequence>
<comment type="caution">
    <text evidence="1">The sequence shown here is derived from an EMBL/GenBank/DDBJ whole genome shotgun (WGS) entry which is preliminary data.</text>
</comment>
<dbReference type="AlphaFoldDB" id="A0A9P6QH42"/>
<name>A0A9P6QH42_9FUNG</name>
<dbReference type="EMBL" id="JAAAJB010000101">
    <property type="protein sequence ID" value="KAG0266122.1"/>
    <property type="molecule type" value="Genomic_DNA"/>
</dbReference>
<dbReference type="Proteomes" id="UP000807716">
    <property type="component" value="Unassembled WGS sequence"/>
</dbReference>
<protein>
    <submittedName>
        <fullName evidence="1">Uncharacterized protein</fullName>
    </submittedName>
</protein>
<gene>
    <name evidence="1" type="ORF">DFQ27_000169</name>
</gene>
<keyword evidence="2" id="KW-1185">Reference proteome</keyword>
<dbReference type="OrthoDB" id="10274276at2759"/>
<evidence type="ECO:0000313" key="1">
    <source>
        <dbReference type="EMBL" id="KAG0266122.1"/>
    </source>
</evidence>
<accession>A0A9P6QH42</accession>
<evidence type="ECO:0000313" key="2">
    <source>
        <dbReference type="Proteomes" id="UP000807716"/>
    </source>
</evidence>
<organism evidence="1 2">
    <name type="scientific">Actinomortierella ambigua</name>
    <dbReference type="NCBI Taxonomy" id="1343610"/>
    <lineage>
        <taxon>Eukaryota</taxon>
        <taxon>Fungi</taxon>
        <taxon>Fungi incertae sedis</taxon>
        <taxon>Mucoromycota</taxon>
        <taxon>Mortierellomycotina</taxon>
        <taxon>Mortierellomycetes</taxon>
        <taxon>Mortierellales</taxon>
        <taxon>Mortierellaceae</taxon>
        <taxon>Actinomortierella</taxon>
    </lineage>
</organism>
<reference evidence="1" key="1">
    <citation type="journal article" date="2020" name="Fungal Divers.">
        <title>Resolving the Mortierellaceae phylogeny through synthesis of multi-gene phylogenetics and phylogenomics.</title>
        <authorList>
            <person name="Vandepol N."/>
            <person name="Liber J."/>
            <person name="Desiro A."/>
            <person name="Na H."/>
            <person name="Kennedy M."/>
            <person name="Barry K."/>
            <person name="Grigoriev I.V."/>
            <person name="Miller A.N."/>
            <person name="O'Donnell K."/>
            <person name="Stajich J.E."/>
            <person name="Bonito G."/>
        </authorList>
    </citation>
    <scope>NUCLEOTIDE SEQUENCE</scope>
    <source>
        <strain evidence="1">BC1065</strain>
    </source>
</reference>